<protein>
    <recommendedName>
        <fullName evidence="2">Protein kinase domain-containing protein</fullName>
    </recommendedName>
</protein>
<dbReference type="OrthoDB" id="4062651at2759"/>
<dbReference type="PROSITE" id="PS00108">
    <property type="entry name" value="PROTEIN_KINASE_ST"/>
    <property type="match status" value="1"/>
</dbReference>
<proteinExistence type="predicted"/>
<feature type="domain" description="Protein kinase" evidence="2">
    <location>
        <begin position="231"/>
        <end position="463"/>
    </location>
</feature>
<dbReference type="InterPro" id="IPR000719">
    <property type="entry name" value="Prot_kinase_dom"/>
</dbReference>
<dbReference type="EMBL" id="PQIB02000011">
    <property type="protein sequence ID" value="RLM87578.1"/>
    <property type="molecule type" value="Genomic_DNA"/>
</dbReference>
<dbReference type="InterPro" id="IPR050167">
    <property type="entry name" value="Ser_Thr_protein_kinase"/>
</dbReference>
<dbReference type="Pfam" id="PF07714">
    <property type="entry name" value="PK_Tyr_Ser-Thr"/>
    <property type="match status" value="1"/>
</dbReference>
<name>A0A3L6QVS3_PANMI</name>
<evidence type="ECO:0000313" key="4">
    <source>
        <dbReference type="Proteomes" id="UP000275267"/>
    </source>
</evidence>
<dbReference type="GO" id="GO:0007165">
    <property type="term" value="P:signal transduction"/>
    <property type="evidence" value="ECO:0007669"/>
    <property type="project" value="TreeGrafter"/>
</dbReference>
<evidence type="ECO:0000259" key="2">
    <source>
        <dbReference type="PROSITE" id="PS50011"/>
    </source>
</evidence>
<dbReference type="Gene3D" id="3.30.200.20">
    <property type="entry name" value="Phosphorylase Kinase, domain 1"/>
    <property type="match status" value="1"/>
</dbReference>
<dbReference type="PANTHER" id="PTHR23257:SF855">
    <property type="entry name" value="PROTEIN KINASE DOMAIN-CONTAINING PROTEIN"/>
    <property type="match status" value="1"/>
</dbReference>
<feature type="compositionally biased region" description="Polar residues" evidence="1">
    <location>
        <begin position="12"/>
        <end position="23"/>
    </location>
</feature>
<feature type="region of interest" description="Disordered" evidence="1">
    <location>
        <begin position="1"/>
        <end position="189"/>
    </location>
</feature>
<evidence type="ECO:0000313" key="3">
    <source>
        <dbReference type="EMBL" id="RLM87578.1"/>
    </source>
</evidence>
<dbReference type="SMART" id="SM00220">
    <property type="entry name" value="S_TKc"/>
    <property type="match status" value="1"/>
</dbReference>
<dbReference type="STRING" id="4540.A0A3L6QVS3"/>
<feature type="compositionally biased region" description="Polar residues" evidence="1">
    <location>
        <begin position="75"/>
        <end position="95"/>
    </location>
</feature>
<dbReference type="FunFam" id="3.30.200.20:FF:000618">
    <property type="entry name" value="Serine/threonine-protein kinase CTR1"/>
    <property type="match status" value="1"/>
</dbReference>
<dbReference type="PANTHER" id="PTHR23257">
    <property type="entry name" value="SERINE-THREONINE PROTEIN KINASE"/>
    <property type="match status" value="1"/>
</dbReference>
<accession>A0A3L6QVS3</accession>
<sequence length="463" mass="51396">MPASLSRGPEKTANQQTGSNNNKKPGRHNSQEVISHLAQEPPMKNNNYQLQNKMEMPAHGSESATPMQCHDDMGISSNQHTLEKSVATNSRTKQQPAVPIAGGNTLKKGHPSKLSSNSEETILSSSFTSSDKTTELKPHTLMGPSSERQQERSSSPRTDESSKMIKSRSVGADRNSPQIIIPSQEVKDNTVPLTSELEEHETKNSEQGLPETVALGRDLTSNVQIISNEDLEDLREMGSGAFGTVFHGKWKGTDVAIKRIKYSCFMLPSPQADKLLTEFWREAAIISKLHHPNILALYGVVNNGPGATLATVTEFMVNGSLKKVLLRKDKYLDWRKRIMLATDAAIGMEYLHSKDIVHFDLKCDNLLVNVKDLSRPICKVADFGLSKMKQATLVSGGMRGTLPWMAPELLTMSGTKVSEKWRKLMEECWSTEPERRPSFTEVASRLRAILEASQREPLNDLHE</sequence>
<dbReference type="AlphaFoldDB" id="A0A3L6QVS3"/>
<keyword evidence="4" id="KW-1185">Reference proteome</keyword>
<feature type="compositionally biased region" description="Low complexity" evidence="1">
    <location>
        <begin position="114"/>
        <end position="126"/>
    </location>
</feature>
<feature type="compositionally biased region" description="Low complexity" evidence="1">
    <location>
        <begin position="144"/>
        <end position="156"/>
    </location>
</feature>
<dbReference type="Proteomes" id="UP000275267">
    <property type="component" value="Unassembled WGS sequence"/>
</dbReference>
<comment type="caution">
    <text evidence="3">The sequence shown here is derived from an EMBL/GenBank/DDBJ whole genome shotgun (WGS) entry which is preliminary data.</text>
</comment>
<dbReference type="InterPro" id="IPR001245">
    <property type="entry name" value="Ser-Thr/Tyr_kinase_cat_dom"/>
</dbReference>
<reference evidence="4" key="1">
    <citation type="journal article" date="2019" name="Nat. Commun.">
        <title>The genome of broomcorn millet.</title>
        <authorList>
            <person name="Zou C."/>
            <person name="Miki D."/>
            <person name="Li D."/>
            <person name="Tang Q."/>
            <person name="Xiao L."/>
            <person name="Rajput S."/>
            <person name="Deng P."/>
            <person name="Jia W."/>
            <person name="Huang R."/>
            <person name="Zhang M."/>
            <person name="Sun Y."/>
            <person name="Hu J."/>
            <person name="Fu X."/>
            <person name="Schnable P.S."/>
            <person name="Li F."/>
            <person name="Zhang H."/>
            <person name="Feng B."/>
            <person name="Zhu X."/>
            <person name="Liu R."/>
            <person name="Schnable J.C."/>
            <person name="Zhu J.-K."/>
            <person name="Zhang H."/>
        </authorList>
    </citation>
    <scope>NUCLEOTIDE SEQUENCE [LARGE SCALE GENOMIC DNA]</scope>
</reference>
<dbReference type="GO" id="GO:0004672">
    <property type="term" value="F:protein kinase activity"/>
    <property type="evidence" value="ECO:0007669"/>
    <property type="project" value="InterPro"/>
</dbReference>
<dbReference type="Gene3D" id="1.10.510.10">
    <property type="entry name" value="Transferase(Phosphotransferase) domain 1"/>
    <property type="match status" value="2"/>
</dbReference>
<dbReference type="GO" id="GO:0005524">
    <property type="term" value="F:ATP binding"/>
    <property type="evidence" value="ECO:0007669"/>
    <property type="project" value="InterPro"/>
</dbReference>
<gene>
    <name evidence="3" type="ORF">C2845_PM04G00670</name>
</gene>
<dbReference type="SUPFAM" id="SSF56112">
    <property type="entry name" value="Protein kinase-like (PK-like)"/>
    <property type="match status" value="1"/>
</dbReference>
<dbReference type="GO" id="GO:0005737">
    <property type="term" value="C:cytoplasm"/>
    <property type="evidence" value="ECO:0007669"/>
    <property type="project" value="TreeGrafter"/>
</dbReference>
<dbReference type="InterPro" id="IPR008271">
    <property type="entry name" value="Ser/Thr_kinase_AS"/>
</dbReference>
<organism evidence="3 4">
    <name type="scientific">Panicum miliaceum</name>
    <name type="common">Proso millet</name>
    <name type="synonym">Broomcorn millet</name>
    <dbReference type="NCBI Taxonomy" id="4540"/>
    <lineage>
        <taxon>Eukaryota</taxon>
        <taxon>Viridiplantae</taxon>
        <taxon>Streptophyta</taxon>
        <taxon>Embryophyta</taxon>
        <taxon>Tracheophyta</taxon>
        <taxon>Spermatophyta</taxon>
        <taxon>Magnoliopsida</taxon>
        <taxon>Liliopsida</taxon>
        <taxon>Poales</taxon>
        <taxon>Poaceae</taxon>
        <taxon>PACMAD clade</taxon>
        <taxon>Panicoideae</taxon>
        <taxon>Panicodae</taxon>
        <taxon>Paniceae</taxon>
        <taxon>Panicinae</taxon>
        <taxon>Panicum</taxon>
        <taxon>Panicum sect. Panicum</taxon>
    </lineage>
</organism>
<dbReference type="InterPro" id="IPR011009">
    <property type="entry name" value="Kinase-like_dom_sf"/>
</dbReference>
<dbReference type="PROSITE" id="PS50011">
    <property type="entry name" value="PROTEIN_KINASE_DOM"/>
    <property type="match status" value="1"/>
</dbReference>
<evidence type="ECO:0000256" key="1">
    <source>
        <dbReference type="SAM" id="MobiDB-lite"/>
    </source>
</evidence>